<dbReference type="EMBL" id="AP004667">
    <property type="protein sequence ID" value="BAC98573.1"/>
    <property type="molecule type" value="Genomic_DNA"/>
</dbReference>
<name>Q6Z546_ORYSJ</name>
<reference evidence="2" key="2">
    <citation type="submission" date="2002-05" db="EMBL/GenBank/DDBJ databases">
        <title>Oryza sativa nipponbare(GA3) genomic DNA, chromosome 8, BAC clone:OSJNBa0007M04.</title>
        <authorList>
            <person name="Sasaki T."/>
            <person name="Matsumoto T."/>
            <person name="Katayose Y."/>
        </authorList>
    </citation>
    <scope>NUCLEOTIDE SEQUENCE</scope>
</reference>
<protein>
    <submittedName>
        <fullName evidence="2">Uncharacterized protein</fullName>
    </submittedName>
</protein>
<evidence type="ECO:0000313" key="3">
    <source>
        <dbReference type="Proteomes" id="UP000000763"/>
    </source>
</evidence>
<evidence type="ECO:0000313" key="1">
    <source>
        <dbReference type="EMBL" id="BAC98573.1"/>
    </source>
</evidence>
<reference evidence="3" key="4">
    <citation type="journal article" date="2008" name="Nucleic Acids Res.">
        <title>The rice annotation project database (RAP-DB): 2008 update.</title>
        <authorList>
            <consortium name="The rice annotation project (RAP)"/>
        </authorList>
    </citation>
    <scope>GENOME REANNOTATION</scope>
    <source>
        <strain evidence="3">cv. Nipponbare</strain>
    </source>
</reference>
<dbReference type="AlphaFoldDB" id="Q6Z546"/>
<accession>Q6Z546</accession>
<sequence length="103" mass="11602">MSKIHRCSDSARRRRWHRRLFLPPPVIASLSLFAVADEGPLHRQICWGEGWKGKIQGWEQYHEPLPYPRGTGQGQWTAVMMVVGPAACEEVRFGDGDGNSVTS</sequence>
<gene>
    <name evidence="2" type="ORF">OSJNBa0007M04.50</name>
    <name evidence="1" type="ORF">P0433E10.4</name>
</gene>
<dbReference type="Proteomes" id="UP000000763">
    <property type="component" value="Chromosome 8"/>
</dbReference>
<reference evidence="3" key="3">
    <citation type="journal article" date="2005" name="Nature">
        <title>The map-based sequence of the rice genome.</title>
        <authorList>
            <consortium name="International rice genome sequencing project (IRGSP)"/>
            <person name="Matsumoto T."/>
            <person name="Wu J."/>
            <person name="Kanamori H."/>
            <person name="Katayose Y."/>
            <person name="Fujisawa M."/>
            <person name="Namiki N."/>
            <person name="Mizuno H."/>
            <person name="Yamamoto K."/>
            <person name="Antonio B.A."/>
            <person name="Baba T."/>
            <person name="Sakata K."/>
            <person name="Nagamura Y."/>
            <person name="Aoki H."/>
            <person name="Arikawa K."/>
            <person name="Arita K."/>
            <person name="Bito T."/>
            <person name="Chiden Y."/>
            <person name="Fujitsuka N."/>
            <person name="Fukunaka R."/>
            <person name="Hamada M."/>
            <person name="Harada C."/>
            <person name="Hayashi A."/>
            <person name="Hijishita S."/>
            <person name="Honda M."/>
            <person name="Hosokawa S."/>
            <person name="Ichikawa Y."/>
            <person name="Idonuma A."/>
            <person name="Iijima M."/>
            <person name="Ikeda M."/>
            <person name="Ikeno M."/>
            <person name="Ito K."/>
            <person name="Ito S."/>
            <person name="Ito T."/>
            <person name="Ito Y."/>
            <person name="Ito Y."/>
            <person name="Iwabuchi A."/>
            <person name="Kamiya K."/>
            <person name="Karasawa W."/>
            <person name="Kurita K."/>
            <person name="Katagiri S."/>
            <person name="Kikuta A."/>
            <person name="Kobayashi H."/>
            <person name="Kobayashi N."/>
            <person name="Machita K."/>
            <person name="Maehara T."/>
            <person name="Masukawa M."/>
            <person name="Mizubayashi T."/>
            <person name="Mukai Y."/>
            <person name="Nagasaki H."/>
            <person name="Nagata Y."/>
            <person name="Naito S."/>
            <person name="Nakashima M."/>
            <person name="Nakama Y."/>
            <person name="Nakamichi Y."/>
            <person name="Nakamura M."/>
            <person name="Meguro A."/>
            <person name="Negishi M."/>
            <person name="Ohta I."/>
            <person name="Ohta T."/>
            <person name="Okamoto M."/>
            <person name="Ono N."/>
            <person name="Saji S."/>
            <person name="Sakaguchi M."/>
            <person name="Sakai K."/>
            <person name="Shibata M."/>
            <person name="Shimokawa T."/>
            <person name="Song J."/>
            <person name="Takazaki Y."/>
            <person name="Terasawa K."/>
            <person name="Tsugane M."/>
            <person name="Tsuji K."/>
            <person name="Ueda S."/>
            <person name="Waki K."/>
            <person name="Yamagata H."/>
            <person name="Yamamoto M."/>
            <person name="Yamamoto S."/>
            <person name="Yamane H."/>
            <person name="Yoshiki S."/>
            <person name="Yoshihara R."/>
            <person name="Yukawa K."/>
            <person name="Zhong H."/>
            <person name="Yano M."/>
            <person name="Yuan Q."/>
            <person name="Ouyang S."/>
            <person name="Liu J."/>
            <person name="Jones K.M."/>
            <person name="Gansberger K."/>
            <person name="Moffat K."/>
            <person name="Hill J."/>
            <person name="Bera J."/>
            <person name="Fadrosh D."/>
            <person name="Jin S."/>
            <person name="Johri S."/>
            <person name="Kim M."/>
            <person name="Overton L."/>
            <person name="Reardon M."/>
            <person name="Tsitrin T."/>
            <person name="Vuong H."/>
            <person name="Weaver B."/>
            <person name="Ciecko A."/>
            <person name="Tallon L."/>
            <person name="Jackson J."/>
            <person name="Pai G."/>
            <person name="Aken S.V."/>
            <person name="Utterback T."/>
            <person name="Reidmuller S."/>
            <person name="Feldblyum T."/>
            <person name="Hsiao J."/>
            <person name="Zismann V."/>
            <person name="Iobst S."/>
            <person name="de Vazeille A.R."/>
            <person name="Buell C.R."/>
            <person name="Ying K."/>
            <person name="Li Y."/>
            <person name="Lu T."/>
            <person name="Huang Y."/>
            <person name="Zhao Q."/>
            <person name="Feng Q."/>
            <person name="Zhang L."/>
            <person name="Zhu J."/>
            <person name="Weng Q."/>
            <person name="Mu J."/>
            <person name="Lu Y."/>
            <person name="Fan D."/>
            <person name="Liu Y."/>
            <person name="Guan J."/>
            <person name="Zhang Y."/>
            <person name="Yu S."/>
            <person name="Liu X."/>
            <person name="Zhang Y."/>
            <person name="Hong G."/>
            <person name="Han B."/>
            <person name="Choisne N."/>
            <person name="Demange N."/>
            <person name="Orjeda G."/>
            <person name="Samain S."/>
            <person name="Cattolico L."/>
            <person name="Pelletier E."/>
            <person name="Couloux A."/>
            <person name="Segurens B."/>
            <person name="Wincker P."/>
            <person name="D'Hont A."/>
            <person name="Scarpelli C."/>
            <person name="Weissenbach J."/>
            <person name="Salanoubat M."/>
            <person name="Quetier F."/>
            <person name="Yu Y."/>
            <person name="Kim H.R."/>
            <person name="Rambo T."/>
            <person name="Currie J."/>
            <person name="Collura K."/>
            <person name="Luo M."/>
            <person name="Yang T."/>
            <person name="Ammiraju J.S.S."/>
            <person name="Engler F."/>
            <person name="Soderlund C."/>
            <person name="Wing R.A."/>
            <person name="Palmer L.E."/>
            <person name="de la Bastide M."/>
            <person name="Spiegel L."/>
            <person name="Nascimento L."/>
            <person name="Zutavern T."/>
            <person name="O'Shaughnessy A."/>
            <person name="Dike S."/>
            <person name="Dedhia N."/>
            <person name="Preston R."/>
            <person name="Balija V."/>
            <person name="McCombie W.R."/>
            <person name="Chow T."/>
            <person name="Chen H."/>
            <person name="Chung M."/>
            <person name="Chen C."/>
            <person name="Shaw J."/>
            <person name="Wu H."/>
            <person name="Hsiao K."/>
            <person name="Chao Y."/>
            <person name="Chu M."/>
            <person name="Cheng C."/>
            <person name="Hour A."/>
            <person name="Lee P."/>
            <person name="Lin S."/>
            <person name="Lin Y."/>
            <person name="Liou J."/>
            <person name="Liu S."/>
            <person name="Hsing Y."/>
            <person name="Raghuvanshi S."/>
            <person name="Mohanty A."/>
            <person name="Bharti A.K."/>
            <person name="Gaur A."/>
            <person name="Gupta V."/>
            <person name="Kumar D."/>
            <person name="Ravi V."/>
            <person name="Vij S."/>
            <person name="Kapur A."/>
            <person name="Khurana P."/>
            <person name="Khurana P."/>
            <person name="Khurana J.P."/>
            <person name="Tyagi A.K."/>
            <person name="Gaikwad K."/>
            <person name="Singh A."/>
            <person name="Dalal V."/>
            <person name="Srivastava S."/>
            <person name="Dixit A."/>
            <person name="Pal A.K."/>
            <person name="Ghazi I.A."/>
            <person name="Yadav M."/>
            <person name="Pandit A."/>
            <person name="Bhargava A."/>
            <person name="Sureshbabu K."/>
            <person name="Batra K."/>
            <person name="Sharma T.R."/>
            <person name="Mohapatra T."/>
            <person name="Singh N.K."/>
            <person name="Messing J."/>
            <person name="Nelson A.B."/>
            <person name="Fuks G."/>
            <person name="Kavchok S."/>
            <person name="Keizer G."/>
            <person name="Linton E."/>
            <person name="Llaca V."/>
            <person name="Song R."/>
            <person name="Tanyolac B."/>
            <person name="Young S."/>
            <person name="Ho-Il K."/>
            <person name="Hahn J.H."/>
            <person name="Sangsakoo G."/>
            <person name="Vanavichit A."/>
            <person name="de Mattos Luiz.A.T."/>
            <person name="Zimmer P.D."/>
            <person name="Malone G."/>
            <person name="Dellagostin O."/>
            <person name="de Oliveira A.C."/>
            <person name="Bevan M."/>
            <person name="Bancroft I."/>
            <person name="Minx P."/>
            <person name="Cordum H."/>
            <person name="Wilson R."/>
            <person name="Cheng Z."/>
            <person name="Jin W."/>
            <person name="Jiang J."/>
            <person name="Leong S.A."/>
            <person name="Iwama H."/>
            <person name="Gojobori T."/>
            <person name="Itoh T."/>
            <person name="Niimura Y."/>
            <person name="Fujii Y."/>
            <person name="Habara T."/>
            <person name="Sakai H."/>
            <person name="Sato Y."/>
            <person name="Wilson G."/>
            <person name="Kumar K."/>
            <person name="McCouch S."/>
            <person name="Juretic N."/>
            <person name="Hoen D."/>
            <person name="Wright S."/>
            <person name="Bruskiewich R."/>
            <person name="Bureau T."/>
            <person name="Miyao A."/>
            <person name="Hirochika H."/>
            <person name="Nishikawa T."/>
            <person name="Kadowaki K."/>
            <person name="Sugiura M."/>
            <person name="Burr B."/>
            <person name="Sasaki T."/>
        </authorList>
    </citation>
    <scope>NUCLEOTIDE SEQUENCE [LARGE SCALE GENOMIC DNA]</scope>
    <source>
        <strain evidence="3">cv. Nipponbare</strain>
    </source>
</reference>
<proteinExistence type="predicted"/>
<evidence type="ECO:0000313" key="2">
    <source>
        <dbReference type="EMBL" id="BAC99714.1"/>
    </source>
</evidence>
<dbReference type="EMBL" id="AP005158">
    <property type="protein sequence ID" value="BAC99714.1"/>
    <property type="molecule type" value="Genomic_DNA"/>
</dbReference>
<organism evidence="2 3">
    <name type="scientific">Oryza sativa subsp. japonica</name>
    <name type="common">Rice</name>
    <dbReference type="NCBI Taxonomy" id="39947"/>
    <lineage>
        <taxon>Eukaryota</taxon>
        <taxon>Viridiplantae</taxon>
        <taxon>Streptophyta</taxon>
        <taxon>Embryophyta</taxon>
        <taxon>Tracheophyta</taxon>
        <taxon>Spermatophyta</taxon>
        <taxon>Magnoliopsida</taxon>
        <taxon>Liliopsida</taxon>
        <taxon>Poales</taxon>
        <taxon>Poaceae</taxon>
        <taxon>BOP clade</taxon>
        <taxon>Oryzoideae</taxon>
        <taxon>Oryzeae</taxon>
        <taxon>Oryzinae</taxon>
        <taxon>Oryza</taxon>
        <taxon>Oryza sativa</taxon>
    </lineage>
</organism>
<reference evidence="1" key="1">
    <citation type="submission" date="2002-01" db="EMBL/GenBank/DDBJ databases">
        <title>Oryza sativa nipponbare(GA3) genomic DNA, chromosome 8, PAC clone:P0433E10.</title>
        <authorList>
            <person name="Sasaki T."/>
            <person name="Matsumoto T."/>
            <person name="Yamamoto K."/>
        </authorList>
    </citation>
    <scope>NUCLEOTIDE SEQUENCE</scope>
</reference>